<protein>
    <submittedName>
        <fullName evidence="7">LacI family transcriptional regulator</fullName>
    </submittedName>
</protein>
<dbReference type="SUPFAM" id="SSF47413">
    <property type="entry name" value="lambda repressor-like DNA-binding domains"/>
    <property type="match status" value="1"/>
</dbReference>
<dbReference type="AlphaFoldDB" id="A0A3M9MFH0"/>
<comment type="caution">
    <text evidence="7">The sequence shown here is derived from an EMBL/GenBank/DDBJ whole genome shotgun (WGS) entry which is preliminary data.</text>
</comment>
<dbReference type="CDD" id="cd01392">
    <property type="entry name" value="HTH_LacI"/>
    <property type="match status" value="1"/>
</dbReference>
<dbReference type="GO" id="GO:0000976">
    <property type="term" value="F:transcription cis-regulatory region binding"/>
    <property type="evidence" value="ECO:0007669"/>
    <property type="project" value="TreeGrafter"/>
</dbReference>
<dbReference type="InterPro" id="IPR000843">
    <property type="entry name" value="HTH_LacI"/>
</dbReference>
<evidence type="ECO:0000313" key="8">
    <source>
        <dbReference type="Proteomes" id="UP000271678"/>
    </source>
</evidence>
<accession>A0A3M9MFH0</accession>
<dbReference type="SUPFAM" id="SSF53822">
    <property type="entry name" value="Periplasmic binding protein-like I"/>
    <property type="match status" value="1"/>
</dbReference>
<dbReference type="PROSITE" id="PS50932">
    <property type="entry name" value="HTH_LACI_2"/>
    <property type="match status" value="1"/>
</dbReference>
<dbReference type="PANTHER" id="PTHR30146">
    <property type="entry name" value="LACI-RELATED TRANSCRIPTIONAL REPRESSOR"/>
    <property type="match status" value="1"/>
</dbReference>
<feature type="region of interest" description="Disordered" evidence="4">
    <location>
        <begin position="333"/>
        <end position="353"/>
    </location>
</feature>
<dbReference type="InterPro" id="IPR001387">
    <property type="entry name" value="Cro/C1-type_HTH"/>
</dbReference>
<dbReference type="Pfam" id="PF00356">
    <property type="entry name" value="LacI"/>
    <property type="match status" value="1"/>
</dbReference>
<evidence type="ECO:0000256" key="3">
    <source>
        <dbReference type="ARBA" id="ARBA00023163"/>
    </source>
</evidence>
<evidence type="ECO:0000256" key="1">
    <source>
        <dbReference type="ARBA" id="ARBA00023015"/>
    </source>
</evidence>
<evidence type="ECO:0000259" key="5">
    <source>
        <dbReference type="PROSITE" id="PS50932"/>
    </source>
</evidence>
<evidence type="ECO:0000256" key="4">
    <source>
        <dbReference type="SAM" id="MobiDB-lite"/>
    </source>
</evidence>
<dbReference type="InterPro" id="IPR010982">
    <property type="entry name" value="Lambda_DNA-bd_dom_sf"/>
</dbReference>
<proteinExistence type="predicted"/>
<dbReference type="GO" id="GO:0003700">
    <property type="term" value="F:DNA-binding transcription factor activity"/>
    <property type="evidence" value="ECO:0007669"/>
    <property type="project" value="TreeGrafter"/>
</dbReference>
<evidence type="ECO:0000313" key="7">
    <source>
        <dbReference type="EMBL" id="RNI24244.1"/>
    </source>
</evidence>
<dbReference type="RefSeq" id="WP_123270287.1">
    <property type="nucleotide sequence ID" value="NZ_RJJQ01000003.1"/>
</dbReference>
<dbReference type="SMART" id="SM00354">
    <property type="entry name" value="HTH_LACI"/>
    <property type="match status" value="1"/>
</dbReference>
<dbReference type="Gene3D" id="3.40.50.2300">
    <property type="match status" value="2"/>
</dbReference>
<keyword evidence="1" id="KW-0805">Transcription regulation</keyword>
<dbReference type="Gene3D" id="1.10.260.40">
    <property type="entry name" value="lambda repressor-like DNA-binding domains"/>
    <property type="match status" value="1"/>
</dbReference>
<dbReference type="CDD" id="cd06267">
    <property type="entry name" value="PBP1_LacI_sugar_binding-like"/>
    <property type="match status" value="1"/>
</dbReference>
<organism evidence="7 8">
    <name type="scientific">Flexivirga caeni</name>
    <dbReference type="NCBI Taxonomy" id="2294115"/>
    <lineage>
        <taxon>Bacteria</taxon>
        <taxon>Bacillati</taxon>
        <taxon>Actinomycetota</taxon>
        <taxon>Actinomycetes</taxon>
        <taxon>Micrococcales</taxon>
        <taxon>Dermacoccaceae</taxon>
        <taxon>Flexivirga</taxon>
    </lineage>
</organism>
<dbReference type="InterPro" id="IPR028082">
    <property type="entry name" value="Peripla_BP_I"/>
</dbReference>
<gene>
    <name evidence="7" type="ORF">EFY87_04545</name>
</gene>
<dbReference type="OrthoDB" id="3227375at2"/>
<reference evidence="7 8" key="1">
    <citation type="submission" date="2018-11" db="EMBL/GenBank/DDBJ databases">
        <title>Draft genome of Simplicispira Flexivirga sp. BO-16.</title>
        <authorList>
            <person name="Im W.T."/>
        </authorList>
    </citation>
    <scope>NUCLEOTIDE SEQUENCE [LARGE SCALE GENOMIC DNA]</scope>
    <source>
        <strain evidence="7 8">BO-16</strain>
    </source>
</reference>
<evidence type="ECO:0000256" key="2">
    <source>
        <dbReference type="ARBA" id="ARBA00023125"/>
    </source>
</evidence>
<dbReference type="Proteomes" id="UP000271678">
    <property type="component" value="Unassembled WGS sequence"/>
</dbReference>
<dbReference type="PROSITE" id="PS50943">
    <property type="entry name" value="HTH_CROC1"/>
    <property type="match status" value="1"/>
</dbReference>
<keyword evidence="8" id="KW-1185">Reference proteome</keyword>
<evidence type="ECO:0000259" key="6">
    <source>
        <dbReference type="PROSITE" id="PS50943"/>
    </source>
</evidence>
<dbReference type="PROSITE" id="PS00356">
    <property type="entry name" value="HTH_LACI_1"/>
    <property type="match status" value="1"/>
</dbReference>
<dbReference type="InterPro" id="IPR046335">
    <property type="entry name" value="LacI/GalR-like_sensor"/>
</dbReference>
<dbReference type="PANTHER" id="PTHR30146:SF153">
    <property type="entry name" value="LACTOSE OPERON REPRESSOR"/>
    <property type="match status" value="1"/>
</dbReference>
<sequence length="353" mass="37752">MTTLDEVARQSGVSPSTVSRYLRGKLALREETEQRIQDAVAALGYVGNASARSLAAQRSGVVGLVLPGLSNPFFAALADSIADEVARHDLSLLLCTTRDVRQREEDYTNLLEGQAVDGMLYLGAHPSNRRLGRVIKRGLPVVVVDEPQEQLPPVTTLTVDNFTGGFQATSHLLDLGHRRIFYLGGPAKLGTEHERRRGYSEALTRAGIDTSADLALSGSYTETFGVSALPHILTGKVQATAVFCASDHMALGLMSAAHVHGVQIPDDLSVVGFDDIQLAKYTTPGLTSVRQPVQEISHTAVEMLVSRMNNPAAAPEARTLPVELIVRGSSQRIGPAVADGPNSAWEKSSRGGR</sequence>
<feature type="domain" description="HTH cro/C1-type" evidence="6">
    <location>
        <begin position="3"/>
        <end position="25"/>
    </location>
</feature>
<dbReference type="Pfam" id="PF13377">
    <property type="entry name" value="Peripla_BP_3"/>
    <property type="match status" value="1"/>
</dbReference>
<keyword evidence="3" id="KW-0804">Transcription</keyword>
<feature type="domain" description="HTH lacI-type" evidence="5">
    <location>
        <begin position="2"/>
        <end position="56"/>
    </location>
</feature>
<name>A0A3M9MFH0_9MICO</name>
<dbReference type="EMBL" id="RJJQ01000003">
    <property type="protein sequence ID" value="RNI24244.1"/>
    <property type="molecule type" value="Genomic_DNA"/>
</dbReference>
<keyword evidence="2" id="KW-0238">DNA-binding</keyword>